<dbReference type="EMBL" id="LCFI01000011">
    <property type="protein sequence ID" value="KKS89964.1"/>
    <property type="molecule type" value="Genomic_DNA"/>
</dbReference>
<evidence type="ECO:0000313" key="2">
    <source>
        <dbReference type="Proteomes" id="UP000034669"/>
    </source>
</evidence>
<accession>A0A0G1CWM8</accession>
<comment type="caution">
    <text evidence="1">The sequence shown here is derived from an EMBL/GenBank/DDBJ whole genome shotgun (WGS) entry which is preliminary data.</text>
</comment>
<dbReference type="AlphaFoldDB" id="A0A0G1CWM8"/>
<organism evidence="1 2">
    <name type="scientific">Candidatus Woesebacteria bacterium GW2011_GWA1_43_12</name>
    <dbReference type="NCBI Taxonomy" id="1618557"/>
    <lineage>
        <taxon>Bacteria</taxon>
        <taxon>Candidatus Woeseibacteriota</taxon>
    </lineage>
</organism>
<evidence type="ECO:0000313" key="1">
    <source>
        <dbReference type="EMBL" id="KKS89964.1"/>
    </source>
</evidence>
<protein>
    <submittedName>
        <fullName evidence="1">Uncharacterized protein</fullName>
    </submittedName>
</protein>
<proteinExistence type="predicted"/>
<gene>
    <name evidence="1" type="ORF">UV66_C0011G0002</name>
</gene>
<dbReference type="Proteomes" id="UP000034669">
    <property type="component" value="Unassembled WGS sequence"/>
</dbReference>
<sequence>MGNKYRFKPEVIWRGDNNCFSTRLENPLKFFEGQRWVGQMLKHMLAENKINGIIF</sequence>
<reference evidence="1 2" key="1">
    <citation type="journal article" date="2015" name="Nature">
        <title>rRNA introns, odd ribosomes, and small enigmatic genomes across a large radiation of phyla.</title>
        <authorList>
            <person name="Brown C.T."/>
            <person name="Hug L.A."/>
            <person name="Thomas B.C."/>
            <person name="Sharon I."/>
            <person name="Castelle C.J."/>
            <person name="Singh A."/>
            <person name="Wilkins M.J."/>
            <person name="Williams K.H."/>
            <person name="Banfield J.F."/>
        </authorList>
    </citation>
    <scope>NUCLEOTIDE SEQUENCE [LARGE SCALE GENOMIC DNA]</scope>
</reference>
<name>A0A0G1CWM8_9BACT</name>